<dbReference type="Pfam" id="PF13456">
    <property type="entry name" value="RVT_3"/>
    <property type="match status" value="1"/>
</dbReference>
<protein>
    <recommendedName>
        <fullName evidence="1">RNase H type-1 domain-containing protein</fullName>
    </recommendedName>
</protein>
<dbReference type="InterPro" id="IPR012337">
    <property type="entry name" value="RNaseH-like_sf"/>
</dbReference>
<evidence type="ECO:0000259" key="1">
    <source>
        <dbReference type="PROSITE" id="PS50879"/>
    </source>
</evidence>
<accession>A0A0F9DG18</accession>
<dbReference type="Gene3D" id="3.30.420.10">
    <property type="entry name" value="Ribonuclease H-like superfamily/Ribonuclease H"/>
    <property type="match status" value="1"/>
</dbReference>
<dbReference type="AlphaFoldDB" id="A0A0F9DG18"/>
<comment type="caution">
    <text evidence="2">The sequence shown here is derived from an EMBL/GenBank/DDBJ whole genome shotgun (WGS) entry which is preliminary data.</text>
</comment>
<gene>
    <name evidence="2" type="ORF">LCGC14_2550770</name>
</gene>
<dbReference type="EMBL" id="LAZR01041854">
    <property type="protein sequence ID" value="KKL10943.1"/>
    <property type="molecule type" value="Genomic_DNA"/>
</dbReference>
<dbReference type="InterPro" id="IPR002156">
    <property type="entry name" value="RNaseH_domain"/>
</dbReference>
<evidence type="ECO:0000313" key="2">
    <source>
        <dbReference type="EMBL" id="KKL10943.1"/>
    </source>
</evidence>
<dbReference type="PANTHER" id="PTHR46387:SF2">
    <property type="entry name" value="RIBONUCLEASE HI"/>
    <property type="match status" value="1"/>
</dbReference>
<dbReference type="PANTHER" id="PTHR46387">
    <property type="entry name" value="POLYNUCLEOTIDYL TRANSFERASE, RIBONUCLEASE H-LIKE SUPERFAMILY PROTEIN"/>
    <property type="match status" value="1"/>
</dbReference>
<sequence>MVQKVVIHTDGGAKGNPGLAAIGVVIDISGDIKEYHQAIGRTTNNVAEYRAVLFALQKLKQLLGKDDARKAHVELKTDSELVTKQINGKYKVKNEQLKVLFVDLWNLLQDFDNITISSIPREQNHAADKLVNKVLF</sequence>
<dbReference type="InterPro" id="IPR036397">
    <property type="entry name" value="RNaseH_sf"/>
</dbReference>
<reference evidence="2" key="1">
    <citation type="journal article" date="2015" name="Nature">
        <title>Complex archaea that bridge the gap between prokaryotes and eukaryotes.</title>
        <authorList>
            <person name="Spang A."/>
            <person name="Saw J.H."/>
            <person name="Jorgensen S.L."/>
            <person name="Zaremba-Niedzwiedzka K."/>
            <person name="Martijn J."/>
            <person name="Lind A.E."/>
            <person name="van Eijk R."/>
            <person name="Schleper C."/>
            <person name="Guy L."/>
            <person name="Ettema T.J."/>
        </authorList>
    </citation>
    <scope>NUCLEOTIDE SEQUENCE</scope>
</reference>
<dbReference type="GO" id="GO:0003676">
    <property type="term" value="F:nucleic acid binding"/>
    <property type="evidence" value="ECO:0007669"/>
    <property type="project" value="InterPro"/>
</dbReference>
<organism evidence="2">
    <name type="scientific">marine sediment metagenome</name>
    <dbReference type="NCBI Taxonomy" id="412755"/>
    <lineage>
        <taxon>unclassified sequences</taxon>
        <taxon>metagenomes</taxon>
        <taxon>ecological metagenomes</taxon>
    </lineage>
</organism>
<name>A0A0F9DG18_9ZZZZ</name>
<dbReference type="PROSITE" id="PS50879">
    <property type="entry name" value="RNASE_H_1"/>
    <property type="match status" value="1"/>
</dbReference>
<dbReference type="GO" id="GO:0004523">
    <property type="term" value="F:RNA-DNA hybrid ribonuclease activity"/>
    <property type="evidence" value="ECO:0007669"/>
    <property type="project" value="InterPro"/>
</dbReference>
<dbReference type="SUPFAM" id="SSF53098">
    <property type="entry name" value="Ribonuclease H-like"/>
    <property type="match status" value="1"/>
</dbReference>
<feature type="domain" description="RNase H type-1" evidence="1">
    <location>
        <begin position="1"/>
        <end position="136"/>
    </location>
</feature>
<proteinExistence type="predicted"/>
<dbReference type="CDD" id="cd09279">
    <property type="entry name" value="RNase_HI_like"/>
    <property type="match status" value="1"/>
</dbReference>